<keyword evidence="6" id="KW-1185">Reference proteome</keyword>
<keyword evidence="3" id="KW-1133">Transmembrane helix</keyword>
<dbReference type="PANTHER" id="PTHR15371">
    <property type="entry name" value="TIM23"/>
    <property type="match status" value="1"/>
</dbReference>
<evidence type="ECO:0000313" key="6">
    <source>
        <dbReference type="Proteomes" id="UP001604336"/>
    </source>
</evidence>
<evidence type="ECO:0000256" key="1">
    <source>
        <dbReference type="ARBA" id="ARBA00004141"/>
    </source>
</evidence>
<dbReference type="Pfam" id="PF02466">
    <property type="entry name" value="Tim17"/>
    <property type="match status" value="1"/>
</dbReference>
<proteinExistence type="predicted"/>
<dbReference type="Proteomes" id="UP001604336">
    <property type="component" value="Unassembled WGS sequence"/>
</dbReference>
<dbReference type="GO" id="GO:0016020">
    <property type="term" value="C:membrane"/>
    <property type="evidence" value="ECO:0007669"/>
    <property type="project" value="UniProtKB-SubCell"/>
</dbReference>
<sequence>MINQVLVEIQAVSLQRLVAQRVIINFLTLKAFPWGVEEKLTESQLKLWRRALERNLYVQWGLAAGMYSGLTYGLKEARGVHDWKYRALAGAITGAALAATSEDHSHEQLVHCAITGAAISTAAKLLTGVF</sequence>
<keyword evidence="2" id="KW-0812">Transmembrane</keyword>
<dbReference type="PANTHER" id="PTHR15371:SF1">
    <property type="entry name" value="OUTER ENVELOPE PORE PROTEIN 16-2, CHLOROPLASTIC"/>
    <property type="match status" value="1"/>
</dbReference>
<dbReference type="EMBL" id="JBFOLK010000013">
    <property type="protein sequence ID" value="KAL2465251.1"/>
    <property type="molecule type" value="Genomic_DNA"/>
</dbReference>
<evidence type="ECO:0000256" key="2">
    <source>
        <dbReference type="ARBA" id="ARBA00022692"/>
    </source>
</evidence>
<dbReference type="InterPro" id="IPR045238">
    <property type="entry name" value="Tim23-like"/>
</dbReference>
<reference evidence="6" key="1">
    <citation type="submission" date="2024-07" db="EMBL/GenBank/DDBJ databases">
        <title>Two chromosome-level genome assemblies of Korean endemic species Abeliophyllum distichum and Forsythia ovata (Oleaceae).</title>
        <authorList>
            <person name="Jang H."/>
        </authorList>
    </citation>
    <scope>NUCLEOTIDE SEQUENCE [LARGE SCALE GENOMIC DNA]</scope>
</reference>
<name>A0ABD1PRT4_9LAMI</name>
<comment type="caution">
    <text evidence="5">The sequence shown here is derived from an EMBL/GenBank/DDBJ whole genome shotgun (WGS) entry which is preliminary data.</text>
</comment>
<evidence type="ECO:0000256" key="3">
    <source>
        <dbReference type="ARBA" id="ARBA00022989"/>
    </source>
</evidence>
<dbReference type="AlphaFoldDB" id="A0ABD1PRT4"/>
<evidence type="ECO:0000313" key="5">
    <source>
        <dbReference type="EMBL" id="KAL2465251.1"/>
    </source>
</evidence>
<evidence type="ECO:0000256" key="4">
    <source>
        <dbReference type="ARBA" id="ARBA00023136"/>
    </source>
</evidence>
<protein>
    <submittedName>
        <fullName evidence="5">Outer envelope pore protein 16-2</fullName>
    </submittedName>
</protein>
<comment type="subcellular location">
    <subcellularLocation>
        <location evidence="1">Membrane</location>
        <topology evidence="1">Multi-pass membrane protein</topology>
    </subcellularLocation>
</comment>
<organism evidence="5 6">
    <name type="scientific">Abeliophyllum distichum</name>
    <dbReference type="NCBI Taxonomy" id="126358"/>
    <lineage>
        <taxon>Eukaryota</taxon>
        <taxon>Viridiplantae</taxon>
        <taxon>Streptophyta</taxon>
        <taxon>Embryophyta</taxon>
        <taxon>Tracheophyta</taxon>
        <taxon>Spermatophyta</taxon>
        <taxon>Magnoliopsida</taxon>
        <taxon>eudicotyledons</taxon>
        <taxon>Gunneridae</taxon>
        <taxon>Pentapetalae</taxon>
        <taxon>asterids</taxon>
        <taxon>lamiids</taxon>
        <taxon>Lamiales</taxon>
        <taxon>Oleaceae</taxon>
        <taxon>Forsythieae</taxon>
        <taxon>Abeliophyllum</taxon>
    </lineage>
</organism>
<keyword evidence="4" id="KW-0472">Membrane</keyword>
<gene>
    <name evidence="5" type="ORF">Adt_41102</name>
</gene>
<accession>A0ABD1PRT4</accession>